<dbReference type="Proteomes" id="UP000235672">
    <property type="component" value="Unassembled WGS sequence"/>
</dbReference>
<dbReference type="EMBL" id="KZ613469">
    <property type="protein sequence ID" value="PMD25820.1"/>
    <property type="molecule type" value="Genomic_DNA"/>
</dbReference>
<gene>
    <name evidence="3" type="ORF">NA56DRAFT_592786</name>
</gene>
<dbReference type="AlphaFoldDB" id="A0A2J6QHT7"/>
<dbReference type="STRING" id="1745343.A0A2J6QHT7"/>
<proteinExistence type="predicted"/>
<keyword evidence="1" id="KW-0812">Transmembrane</keyword>
<feature type="transmembrane region" description="Helical" evidence="1">
    <location>
        <begin position="21"/>
        <end position="39"/>
    </location>
</feature>
<sequence length="316" mass="35833">MSTKINLDAIMVPQALQTRRSIILYAVCAIILVCLWLPFAPLPLHIGSSETTKPPSAPRPGTDTASPVEVPIITNNVAAIIENRPLDRVVPLLIHFSSVLGPDWPIFLFTSQAMVSLSAPLKRLIDERRITVRFLPPTVDFNNRLDVSGFLTEAWVWEQLSPAGHVLIFQSDSILCSNSPLKVDDFLQYDFIGAPIDPAYGEGYNGGLSLRNRSMVLDIIHHSDWRDEFDNAENKQQQSVEFEDQWLYSKMKELPDRGKPAARLPSQEVAQTFSVETIWYDKPLGYHQVQRWQSDKMDQVDRWCPEYRIAMSEVIG</sequence>
<keyword evidence="1" id="KW-0472">Membrane</keyword>
<evidence type="ECO:0000256" key="1">
    <source>
        <dbReference type="SAM" id="Phobius"/>
    </source>
</evidence>
<organism evidence="3 4">
    <name type="scientific">Hyaloscypha hepaticicola</name>
    <dbReference type="NCBI Taxonomy" id="2082293"/>
    <lineage>
        <taxon>Eukaryota</taxon>
        <taxon>Fungi</taxon>
        <taxon>Dikarya</taxon>
        <taxon>Ascomycota</taxon>
        <taxon>Pezizomycotina</taxon>
        <taxon>Leotiomycetes</taxon>
        <taxon>Helotiales</taxon>
        <taxon>Hyaloscyphaceae</taxon>
        <taxon>Hyaloscypha</taxon>
    </lineage>
</organism>
<evidence type="ECO:0000313" key="3">
    <source>
        <dbReference type="EMBL" id="PMD25820.1"/>
    </source>
</evidence>
<keyword evidence="4" id="KW-1185">Reference proteome</keyword>
<dbReference type="OrthoDB" id="10025998at2759"/>
<name>A0A2J6QHT7_9HELO</name>
<dbReference type="Pfam" id="PF18922">
    <property type="entry name" value="DUF5672"/>
    <property type="match status" value="1"/>
</dbReference>
<accession>A0A2J6QHT7</accession>
<keyword evidence="1" id="KW-1133">Transmembrane helix</keyword>
<evidence type="ECO:0000313" key="4">
    <source>
        <dbReference type="Proteomes" id="UP000235672"/>
    </source>
</evidence>
<evidence type="ECO:0000259" key="2">
    <source>
        <dbReference type="Pfam" id="PF18922"/>
    </source>
</evidence>
<protein>
    <recommendedName>
        <fullName evidence="2">DUF5672 domain-containing protein</fullName>
    </recommendedName>
</protein>
<reference evidence="3 4" key="1">
    <citation type="submission" date="2016-05" db="EMBL/GenBank/DDBJ databases">
        <title>A degradative enzymes factory behind the ericoid mycorrhizal symbiosis.</title>
        <authorList>
            <consortium name="DOE Joint Genome Institute"/>
            <person name="Martino E."/>
            <person name="Morin E."/>
            <person name="Grelet G."/>
            <person name="Kuo A."/>
            <person name="Kohler A."/>
            <person name="Daghino S."/>
            <person name="Barry K."/>
            <person name="Choi C."/>
            <person name="Cichocki N."/>
            <person name="Clum A."/>
            <person name="Copeland A."/>
            <person name="Hainaut M."/>
            <person name="Haridas S."/>
            <person name="Labutti K."/>
            <person name="Lindquist E."/>
            <person name="Lipzen A."/>
            <person name="Khouja H.-R."/>
            <person name="Murat C."/>
            <person name="Ohm R."/>
            <person name="Olson A."/>
            <person name="Spatafora J."/>
            <person name="Veneault-Fourrey C."/>
            <person name="Henrissat B."/>
            <person name="Grigoriev I."/>
            <person name="Martin F."/>
            <person name="Perotto S."/>
        </authorList>
    </citation>
    <scope>NUCLEOTIDE SEQUENCE [LARGE SCALE GENOMIC DNA]</scope>
    <source>
        <strain evidence="3 4">UAMH 7357</strain>
    </source>
</reference>
<dbReference type="InterPro" id="IPR043729">
    <property type="entry name" value="DUF5672"/>
</dbReference>
<feature type="domain" description="DUF5672" evidence="2">
    <location>
        <begin position="130"/>
        <end position="287"/>
    </location>
</feature>